<sequence length="111" mass="12503">MAFKEIAELKGFNRTFSVSPEARPYTLRDNGFTDTKSGNFIYKRALDSTHKQGLVLKVTVDKDLKGLKISTVNEKGLTAVDISKLDNNSMIVEKVNFIFDGFVDRNVLNEK</sequence>
<name>A0A5R9DVQ8_9LACT</name>
<gene>
    <name evidence="1" type="ORF">FEZ33_06710</name>
</gene>
<protein>
    <submittedName>
        <fullName evidence="1">Cysteine desulfurase</fullName>
    </submittedName>
</protein>
<organism evidence="1 2">
    <name type="scientific">Ruoffia tabacinasalis</name>
    <dbReference type="NCBI Taxonomy" id="87458"/>
    <lineage>
        <taxon>Bacteria</taxon>
        <taxon>Bacillati</taxon>
        <taxon>Bacillota</taxon>
        <taxon>Bacilli</taxon>
        <taxon>Lactobacillales</taxon>
        <taxon>Aerococcaceae</taxon>
        <taxon>Ruoffia</taxon>
    </lineage>
</organism>
<dbReference type="SUPFAM" id="SSF160800">
    <property type="entry name" value="Lp2179-like"/>
    <property type="match status" value="1"/>
</dbReference>
<comment type="caution">
    <text evidence="1">The sequence shown here is derived from an EMBL/GenBank/DDBJ whole genome shotgun (WGS) entry which is preliminary data.</text>
</comment>
<dbReference type="AlphaFoldDB" id="A0A5R9DVQ8"/>
<dbReference type="InterPro" id="IPR035942">
    <property type="entry name" value="Lp2179-like_sf"/>
</dbReference>
<dbReference type="Pfam" id="PF08866">
    <property type="entry name" value="DUF1831"/>
    <property type="match status" value="1"/>
</dbReference>
<dbReference type="RefSeq" id="WP_138404635.1">
    <property type="nucleotide sequence ID" value="NZ_VBSP01000020.1"/>
</dbReference>
<dbReference type="Proteomes" id="UP000306420">
    <property type="component" value="Unassembled WGS sequence"/>
</dbReference>
<dbReference type="EMBL" id="VBSP01000020">
    <property type="protein sequence ID" value="TLQ41068.1"/>
    <property type="molecule type" value="Genomic_DNA"/>
</dbReference>
<evidence type="ECO:0000313" key="1">
    <source>
        <dbReference type="EMBL" id="TLQ41068.1"/>
    </source>
</evidence>
<evidence type="ECO:0000313" key="2">
    <source>
        <dbReference type="Proteomes" id="UP000306420"/>
    </source>
</evidence>
<dbReference type="InterPro" id="IPR014965">
    <property type="entry name" value="Amino_acid_metab_prot_put"/>
</dbReference>
<proteinExistence type="predicted"/>
<accession>A0A5R9DVQ8</accession>
<reference evidence="1 2" key="1">
    <citation type="submission" date="2019-05" db="EMBL/GenBank/DDBJ databases">
        <title>The metagenome of a microbial culture collection derived from dairy environment covers the genomic content of the human microbiome.</title>
        <authorList>
            <person name="Roder T."/>
            <person name="Wuthrich D."/>
            <person name="Sattari Z."/>
            <person name="Von Ah U."/>
            <person name="Bar C."/>
            <person name="Ronchi F."/>
            <person name="Macpherson A.J."/>
            <person name="Ganal-Vonarburg S.C."/>
            <person name="Bruggmann R."/>
            <person name="Vergeres G."/>
        </authorList>
    </citation>
    <scope>NUCLEOTIDE SEQUENCE [LARGE SCALE GENOMIC DNA]</scope>
    <source>
        <strain evidence="1 2">FAM 24227</strain>
    </source>
</reference>
<dbReference type="OrthoDB" id="2166222at2"/>
<dbReference type="Gene3D" id="3.30.1820.10">
    <property type="entry name" value="Lp2179-like"/>
    <property type="match status" value="1"/>
</dbReference>